<feature type="transmembrane region" description="Helical" evidence="1">
    <location>
        <begin position="96"/>
        <end position="114"/>
    </location>
</feature>
<evidence type="ECO:0000313" key="3">
    <source>
        <dbReference type="Proteomes" id="UP000281909"/>
    </source>
</evidence>
<organism evidence="2 3">
    <name type="scientific">Pseudomonas fluorescens</name>
    <dbReference type="NCBI Taxonomy" id="294"/>
    <lineage>
        <taxon>Bacteria</taxon>
        <taxon>Pseudomonadati</taxon>
        <taxon>Pseudomonadota</taxon>
        <taxon>Gammaproteobacteria</taxon>
        <taxon>Pseudomonadales</taxon>
        <taxon>Pseudomonadaceae</taxon>
        <taxon>Pseudomonas</taxon>
    </lineage>
</organism>
<dbReference type="PANTHER" id="PTHR34980:SF2">
    <property type="entry name" value="INNER MEMBRANE PROTEIN YHAH-RELATED"/>
    <property type="match status" value="1"/>
</dbReference>
<dbReference type="OrthoDB" id="9812349at2"/>
<keyword evidence="1" id="KW-1133">Transmembrane helix</keyword>
<reference evidence="2 3" key="1">
    <citation type="submission" date="2018-12" db="EMBL/GenBank/DDBJ databases">
        <authorList>
            <consortium name="Pathogen Informatics"/>
        </authorList>
    </citation>
    <scope>NUCLEOTIDE SEQUENCE [LARGE SCALE GENOMIC DNA]</scope>
    <source>
        <strain evidence="2 3">NCTC9428</strain>
    </source>
</reference>
<keyword evidence="1" id="KW-0472">Membrane</keyword>
<dbReference type="AlphaFoldDB" id="A0A3S4QNG3"/>
<evidence type="ECO:0000313" key="2">
    <source>
        <dbReference type="EMBL" id="VEF11223.1"/>
    </source>
</evidence>
<gene>
    <name evidence="2" type="primary">yhaH</name>
    <name evidence="2" type="ORF">NCTC9428_02840</name>
</gene>
<sequence length="153" mass="16596">MSMVFCRGCAKEISTLALACPQCGAPQAAQAAPQSYASGPAITTGNPYLEALKNYAVFNGRATRREYWLFFLINMGVAFVMGFIDGFAQTGGVMQGLYNLAMLVPSIAVGVRRMHDTDRSGWWLLLPIVNIVFLAQDSQPGPNRFGANRKGIN</sequence>
<dbReference type="Proteomes" id="UP000281909">
    <property type="component" value="Chromosome"/>
</dbReference>
<feature type="transmembrane region" description="Helical" evidence="1">
    <location>
        <begin position="67"/>
        <end position="84"/>
    </location>
</feature>
<dbReference type="RefSeq" id="WP_126363553.1">
    <property type="nucleotide sequence ID" value="NZ_LR134318.1"/>
</dbReference>
<accession>A0A3S4QNG3</accession>
<evidence type="ECO:0000256" key="1">
    <source>
        <dbReference type="SAM" id="Phobius"/>
    </source>
</evidence>
<dbReference type="InterPro" id="IPR008523">
    <property type="entry name" value="DUF805"/>
</dbReference>
<dbReference type="EMBL" id="LR134318">
    <property type="protein sequence ID" value="VEF11223.1"/>
    <property type="molecule type" value="Genomic_DNA"/>
</dbReference>
<dbReference type="Pfam" id="PF05656">
    <property type="entry name" value="DUF805"/>
    <property type="match status" value="1"/>
</dbReference>
<proteinExistence type="predicted"/>
<protein>
    <submittedName>
        <fullName evidence="2">Membrane protein</fullName>
    </submittedName>
</protein>
<dbReference type="PANTHER" id="PTHR34980">
    <property type="entry name" value="INNER MEMBRANE PROTEIN-RELATED-RELATED"/>
    <property type="match status" value="1"/>
</dbReference>
<name>A0A3S4QNG3_PSEFL</name>
<dbReference type="GO" id="GO:0005886">
    <property type="term" value="C:plasma membrane"/>
    <property type="evidence" value="ECO:0007669"/>
    <property type="project" value="TreeGrafter"/>
</dbReference>
<keyword evidence="1" id="KW-0812">Transmembrane</keyword>